<dbReference type="Gene3D" id="2.70.70.10">
    <property type="entry name" value="Glucose Permease (Domain IIA)"/>
    <property type="match status" value="1"/>
</dbReference>
<dbReference type="RefSeq" id="WP_377282887.1">
    <property type="nucleotide sequence ID" value="NZ_JBHRSI010000008.1"/>
</dbReference>
<evidence type="ECO:0000313" key="4">
    <source>
        <dbReference type="EMBL" id="MFD1783923.1"/>
    </source>
</evidence>
<dbReference type="GO" id="GO:0016787">
    <property type="term" value="F:hydrolase activity"/>
    <property type="evidence" value="ECO:0007669"/>
    <property type="project" value="UniProtKB-KW"/>
</dbReference>
<dbReference type="Pfam" id="PF01551">
    <property type="entry name" value="Peptidase_M23"/>
    <property type="match status" value="1"/>
</dbReference>
<sequence length="351" mass="36666">MRLRHLAFLALVVAGCSPAASDGSGKDAPAAQAAAPAAATAAPPPDGAPRLVFPVACKVGESCEVQNYVDRDPGPGVKDYMCLSRTYADHGGVDIRLPDLAAQKRGVDVLAAAAGTVLRVRDDMPDVSVRQSGTGAVDGRDCGNGLVIDHGGGWETQYCHMAQGSLRVQPGQTVAAGEPIGRIGLSGMTEYPHLHITVRRAGTVVDPFAPAGGDTCRAQDALWDPGAMAQMAYKRQTVLNTGFTSQAVQMEALEAGALPPAGGDAPALVAYVRAINLEPGDVQELVLRGPAGAVLAAGKAEPMPRARAQHMMFVGKKRPQEGWPQGRYQATYRVVRGDGQEAVRKTFEISL</sequence>
<accession>A0ABW4N2F1</accession>
<dbReference type="InterPro" id="IPR016047">
    <property type="entry name" value="M23ase_b-sheet_dom"/>
</dbReference>
<dbReference type="EMBL" id="JBHUEY010000001">
    <property type="protein sequence ID" value="MFD1783923.1"/>
    <property type="molecule type" value="Genomic_DNA"/>
</dbReference>
<comment type="caution">
    <text evidence="4">The sequence shown here is derived from an EMBL/GenBank/DDBJ whole genome shotgun (WGS) entry which is preliminary data.</text>
</comment>
<protein>
    <submittedName>
        <fullName evidence="4">M23 family metallopeptidase</fullName>
        <ecNumber evidence="4">3.4.24.-</ecNumber>
    </submittedName>
</protein>
<feature type="signal peptide" evidence="2">
    <location>
        <begin position="1"/>
        <end position="19"/>
    </location>
</feature>
<evidence type="ECO:0000259" key="3">
    <source>
        <dbReference type="Pfam" id="PF01551"/>
    </source>
</evidence>
<dbReference type="SUPFAM" id="SSF51261">
    <property type="entry name" value="Duplicated hybrid motif"/>
    <property type="match status" value="1"/>
</dbReference>
<name>A0ABW4N2F1_9CAUL</name>
<evidence type="ECO:0000256" key="2">
    <source>
        <dbReference type="SAM" id="SignalP"/>
    </source>
</evidence>
<dbReference type="PANTHER" id="PTHR21666">
    <property type="entry name" value="PEPTIDASE-RELATED"/>
    <property type="match status" value="1"/>
</dbReference>
<dbReference type="Proteomes" id="UP001597237">
    <property type="component" value="Unassembled WGS sequence"/>
</dbReference>
<dbReference type="PROSITE" id="PS51257">
    <property type="entry name" value="PROKAR_LIPOPROTEIN"/>
    <property type="match status" value="1"/>
</dbReference>
<keyword evidence="5" id="KW-1185">Reference proteome</keyword>
<proteinExistence type="predicted"/>
<reference evidence="5" key="1">
    <citation type="journal article" date="2019" name="Int. J. Syst. Evol. Microbiol.">
        <title>The Global Catalogue of Microorganisms (GCM) 10K type strain sequencing project: providing services to taxonomists for standard genome sequencing and annotation.</title>
        <authorList>
            <consortium name="The Broad Institute Genomics Platform"/>
            <consortium name="The Broad Institute Genome Sequencing Center for Infectious Disease"/>
            <person name="Wu L."/>
            <person name="Ma J."/>
        </authorList>
    </citation>
    <scope>NUCLEOTIDE SEQUENCE [LARGE SCALE GENOMIC DNA]</scope>
    <source>
        <strain evidence="5">DFY28</strain>
    </source>
</reference>
<dbReference type="InterPro" id="IPR011055">
    <property type="entry name" value="Dup_hybrid_motif"/>
</dbReference>
<dbReference type="PANTHER" id="PTHR21666:SF289">
    <property type="entry name" value="L-ALA--D-GLU ENDOPEPTIDASE"/>
    <property type="match status" value="1"/>
</dbReference>
<gene>
    <name evidence="4" type="ORF">ACFSC0_11010</name>
</gene>
<organism evidence="4 5">
    <name type="scientific">Phenylobacterium terrae</name>
    <dbReference type="NCBI Taxonomy" id="2665495"/>
    <lineage>
        <taxon>Bacteria</taxon>
        <taxon>Pseudomonadati</taxon>
        <taxon>Pseudomonadota</taxon>
        <taxon>Alphaproteobacteria</taxon>
        <taxon>Caulobacterales</taxon>
        <taxon>Caulobacteraceae</taxon>
        <taxon>Phenylobacterium</taxon>
    </lineage>
</organism>
<feature type="domain" description="M23ase beta-sheet core" evidence="3">
    <location>
        <begin position="90"/>
        <end position="207"/>
    </location>
</feature>
<keyword evidence="1 2" id="KW-0732">Signal</keyword>
<dbReference type="EC" id="3.4.24.-" evidence="4"/>
<dbReference type="InterPro" id="IPR050570">
    <property type="entry name" value="Cell_wall_metabolism_enzyme"/>
</dbReference>
<evidence type="ECO:0000256" key="1">
    <source>
        <dbReference type="ARBA" id="ARBA00022729"/>
    </source>
</evidence>
<feature type="chain" id="PRO_5045300451" evidence="2">
    <location>
        <begin position="20"/>
        <end position="351"/>
    </location>
</feature>
<keyword evidence="4" id="KW-0378">Hydrolase</keyword>
<evidence type="ECO:0000313" key="5">
    <source>
        <dbReference type="Proteomes" id="UP001597237"/>
    </source>
</evidence>
<dbReference type="CDD" id="cd12797">
    <property type="entry name" value="M23_peptidase"/>
    <property type="match status" value="1"/>
</dbReference>